<dbReference type="EMBL" id="BMAW01057068">
    <property type="protein sequence ID" value="GFT08948.1"/>
    <property type="molecule type" value="Genomic_DNA"/>
</dbReference>
<gene>
    <name evidence="1" type="ORF">NPIL_624161</name>
</gene>
<accession>A0A8X6NE95</accession>
<comment type="caution">
    <text evidence="1">The sequence shown here is derived from an EMBL/GenBank/DDBJ whole genome shotgun (WGS) entry which is preliminary data.</text>
</comment>
<keyword evidence="2" id="KW-1185">Reference proteome</keyword>
<name>A0A8X6NE95_NEPPI</name>
<sequence length="87" mass="9995">METFELILEVAIPLETVPALNKKEMLLGKRSGKTWLGSREEQTWRVLDIETDKESLESVKDLAWKPYGKKINFLFCPMGAVNILQDL</sequence>
<dbReference type="AlphaFoldDB" id="A0A8X6NE95"/>
<evidence type="ECO:0000313" key="2">
    <source>
        <dbReference type="Proteomes" id="UP000887013"/>
    </source>
</evidence>
<proteinExistence type="predicted"/>
<evidence type="ECO:0000313" key="1">
    <source>
        <dbReference type="EMBL" id="GFT08948.1"/>
    </source>
</evidence>
<organism evidence="1 2">
    <name type="scientific">Nephila pilipes</name>
    <name type="common">Giant wood spider</name>
    <name type="synonym">Nephila maculata</name>
    <dbReference type="NCBI Taxonomy" id="299642"/>
    <lineage>
        <taxon>Eukaryota</taxon>
        <taxon>Metazoa</taxon>
        <taxon>Ecdysozoa</taxon>
        <taxon>Arthropoda</taxon>
        <taxon>Chelicerata</taxon>
        <taxon>Arachnida</taxon>
        <taxon>Araneae</taxon>
        <taxon>Araneomorphae</taxon>
        <taxon>Entelegynae</taxon>
        <taxon>Araneoidea</taxon>
        <taxon>Nephilidae</taxon>
        <taxon>Nephila</taxon>
    </lineage>
</organism>
<protein>
    <submittedName>
        <fullName evidence="1">Uncharacterized protein</fullName>
    </submittedName>
</protein>
<reference evidence="1" key="1">
    <citation type="submission" date="2020-08" db="EMBL/GenBank/DDBJ databases">
        <title>Multicomponent nature underlies the extraordinary mechanical properties of spider dragline silk.</title>
        <authorList>
            <person name="Kono N."/>
            <person name="Nakamura H."/>
            <person name="Mori M."/>
            <person name="Yoshida Y."/>
            <person name="Ohtoshi R."/>
            <person name="Malay A.D."/>
            <person name="Moran D.A.P."/>
            <person name="Tomita M."/>
            <person name="Numata K."/>
            <person name="Arakawa K."/>
        </authorList>
    </citation>
    <scope>NUCLEOTIDE SEQUENCE</scope>
</reference>
<dbReference type="Proteomes" id="UP000887013">
    <property type="component" value="Unassembled WGS sequence"/>
</dbReference>